<proteinExistence type="predicted"/>
<reference evidence="4" key="2">
    <citation type="submission" date="2025-08" db="UniProtKB">
        <authorList>
            <consortium name="RefSeq"/>
        </authorList>
    </citation>
    <scope>IDENTIFICATION</scope>
    <source>
        <strain evidence="4">S238N-H82</strain>
        <tissue evidence="4">Testes</tissue>
    </source>
</reference>
<feature type="compositionally biased region" description="Polar residues" evidence="1">
    <location>
        <begin position="90"/>
        <end position="99"/>
    </location>
</feature>
<feature type="compositionally biased region" description="Low complexity" evidence="1">
    <location>
        <begin position="113"/>
        <end position="126"/>
    </location>
</feature>
<dbReference type="RefSeq" id="XP_035699408.1">
    <property type="nucleotide sequence ID" value="XM_035843515.1"/>
</dbReference>
<gene>
    <name evidence="4" type="primary">LOC118432026</name>
</gene>
<dbReference type="KEGG" id="bfo:118432026"/>
<dbReference type="GO" id="GO:0007165">
    <property type="term" value="P:signal transduction"/>
    <property type="evidence" value="ECO:0007669"/>
    <property type="project" value="InterPro"/>
</dbReference>
<feature type="domain" description="TIR" evidence="2">
    <location>
        <begin position="188"/>
        <end position="287"/>
    </location>
</feature>
<organism evidence="3 4">
    <name type="scientific">Branchiostoma floridae</name>
    <name type="common">Florida lancelet</name>
    <name type="synonym">Amphioxus</name>
    <dbReference type="NCBI Taxonomy" id="7739"/>
    <lineage>
        <taxon>Eukaryota</taxon>
        <taxon>Metazoa</taxon>
        <taxon>Chordata</taxon>
        <taxon>Cephalochordata</taxon>
        <taxon>Leptocardii</taxon>
        <taxon>Amphioxiformes</taxon>
        <taxon>Branchiostomatidae</taxon>
        <taxon>Branchiostoma</taxon>
    </lineage>
</organism>
<dbReference type="Proteomes" id="UP000001554">
    <property type="component" value="Chromosome 2"/>
</dbReference>
<evidence type="ECO:0000313" key="4">
    <source>
        <dbReference type="RefSeq" id="XP_035699408.1"/>
    </source>
</evidence>
<protein>
    <submittedName>
        <fullName evidence="4">TIR domain-containing adapter molecule 2-like</fullName>
    </submittedName>
</protein>
<feature type="region of interest" description="Disordered" evidence="1">
    <location>
        <begin position="1"/>
        <end position="29"/>
    </location>
</feature>
<reference evidence="3" key="1">
    <citation type="journal article" date="2020" name="Nat. Ecol. Evol.">
        <title>Deeply conserved synteny resolves early events in vertebrate evolution.</title>
        <authorList>
            <person name="Simakov O."/>
            <person name="Marletaz F."/>
            <person name="Yue J.X."/>
            <person name="O'Connell B."/>
            <person name="Jenkins J."/>
            <person name="Brandt A."/>
            <person name="Calef R."/>
            <person name="Tung C.H."/>
            <person name="Huang T.K."/>
            <person name="Schmutz J."/>
            <person name="Satoh N."/>
            <person name="Yu J.K."/>
            <person name="Putnam N.H."/>
            <person name="Green R.E."/>
            <person name="Rokhsar D.S."/>
        </authorList>
    </citation>
    <scope>NUCLEOTIDE SEQUENCE [LARGE SCALE GENOMIC DNA]</scope>
    <source>
        <strain evidence="3">S238N-H82</strain>
    </source>
</reference>
<accession>A0A9J7MEN9</accession>
<dbReference type="PROSITE" id="PS50104">
    <property type="entry name" value="TIR"/>
    <property type="match status" value="1"/>
</dbReference>
<keyword evidence="3" id="KW-1185">Reference proteome</keyword>
<dbReference type="AlphaFoldDB" id="A0A9J7MEN9"/>
<dbReference type="Gene3D" id="3.40.50.10140">
    <property type="entry name" value="Toll/interleukin-1 receptor homology (TIR) domain"/>
    <property type="match status" value="1"/>
</dbReference>
<dbReference type="PANTHER" id="PTHR16253:SF0">
    <property type="entry name" value="TETRATRICOPEPTIDE REPEAT PROTEIN 22"/>
    <property type="match status" value="1"/>
</dbReference>
<name>A0A9J7MEN9_BRAFL</name>
<dbReference type="Pfam" id="PF13676">
    <property type="entry name" value="TIR_2"/>
    <property type="match status" value="1"/>
</dbReference>
<dbReference type="InterPro" id="IPR035897">
    <property type="entry name" value="Toll_tir_struct_dom_sf"/>
</dbReference>
<dbReference type="PANTHER" id="PTHR16253">
    <property type="entry name" value="TETRATRICOPEPTIDE REPEAT PROTEIN 22"/>
    <property type="match status" value="1"/>
</dbReference>
<dbReference type="OrthoDB" id="62956at2759"/>
<evidence type="ECO:0000259" key="2">
    <source>
        <dbReference type="PROSITE" id="PS50104"/>
    </source>
</evidence>
<dbReference type="InterPro" id="IPR042342">
    <property type="entry name" value="TTC22"/>
</dbReference>
<feature type="region of interest" description="Disordered" evidence="1">
    <location>
        <begin position="58"/>
        <end position="181"/>
    </location>
</feature>
<evidence type="ECO:0000256" key="1">
    <source>
        <dbReference type="SAM" id="MobiDB-lite"/>
    </source>
</evidence>
<dbReference type="InterPro" id="IPR000157">
    <property type="entry name" value="TIR_dom"/>
</dbReference>
<dbReference type="GeneID" id="118432026"/>
<feature type="compositionally biased region" description="Basic and acidic residues" evidence="1">
    <location>
        <begin position="59"/>
        <end position="68"/>
    </location>
</feature>
<dbReference type="SUPFAM" id="SSF52200">
    <property type="entry name" value="Toll/Interleukin receptor TIR domain"/>
    <property type="match status" value="1"/>
</dbReference>
<evidence type="ECO:0000313" key="3">
    <source>
        <dbReference type="Proteomes" id="UP000001554"/>
    </source>
</evidence>
<sequence length="287" mass="31584">METVPYPFGPISELPSDVETDADPVPGSFMVEDVSTASSQPMAAEEKTMRSSTMLVNGEQDKEEEHSGYFHSDPVPMSAGAMPLDISRHGVQSTSSPAKFSSCPDARAPVQISSPSSSSQQAGGPAWESRNPSQQIAAMKEAGQHAQSFFPSTDDDDRERAKSTSLPYPREEMGCDSGPEVEDDEDVEFYDYFLVFSEKDKAHAKKIMKLLTSHKLKGCLLEKDFPAGASPFKNIADAIERSTYTVLVLTENFTKDRWCEKKLQTSLMDAIEDSEKYNQCNTNHSPS</sequence>